<proteinExistence type="predicted"/>
<protein>
    <submittedName>
        <fullName evidence="2">Uncharacterized protein</fullName>
    </submittedName>
</protein>
<reference evidence="2 3" key="1">
    <citation type="journal article" date="2019" name="Nat. Ecol. Evol.">
        <title>Megaphylogeny resolves global patterns of mushroom evolution.</title>
        <authorList>
            <person name="Varga T."/>
            <person name="Krizsan K."/>
            <person name="Foldi C."/>
            <person name="Dima B."/>
            <person name="Sanchez-Garcia M."/>
            <person name="Sanchez-Ramirez S."/>
            <person name="Szollosi G.J."/>
            <person name="Szarkandi J.G."/>
            <person name="Papp V."/>
            <person name="Albert L."/>
            <person name="Andreopoulos W."/>
            <person name="Angelini C."/>
            <person name="Antonin V."/>
            <person name="Barry K.W."/>
            <person name="Bougher N.L."/>
            <person name="Buchanan P."/>
            <person name="Buyck B."/>
            <person name="Bense V."/>
            <person name="Catcheside P."/>
            <person name="Chovatia M."/>
            <person name="Cooper J."/>
            <person name="Damon W."/>
            <person name="Desjardin D."/>
            <person name="Finy P."/>
            <person name="Geml J."/>
            <person name="Haridas S."/>
            <person name="Hughes K."/>
            <person name="Justo A."/>
            <person name="Karasinski D."/>
            <person name="Kautmanova I."/>
            <person name="Kiss B."/>
            <person name="Kocsube S."/>
            <person name="Kotiranta H."/>
            <person name="LaButti K.M."/>
            <person name="Lechner B.E."/>
            <person name="Liimatainen K."/>
            <person name="Lipzen A."/>
            <person name="Lukacs Z."/>
            <person name="Mihaltcheva S."/>
            <person name="Morgado L.N."/>
            <person name="Niskanen T."/>
            <person name="Noordeloos M.E."/>
            <person name="Ohm R.A."/>
            <person name="Ortiz-Santana B."/>
            <person name="Ovrebo C."/>
            <person name="Racz N."/>
            <person name="Riley R."/>
            <person name="Savchenko A."/>
            <person name="Shiryaev A."/>
            <person name="Soop K."/>
            <person name="Spirin V."/>
            <person name="Szebenyi C."/>
            <person name="Tomsovsky M."/>
            <person name="Tulloss R.E."/>
            <person name="Uehling J."/>
            <person name="Grigoriev I.V."/>
            <person name="Vagvolgyi C."/>
            <person name="Papp T."/>
            <person name="Martin F.M."/>
            <person name="Miettinen O."/>
            <person name="Hibbett D.S."/>
            <person name="Nagy L.G."/>
        </authorList>
    </citation>
    <scope>NUCLEOTIDE SEQUENCE [LARGE SCALE GENOMIC DNA]</scope>
    <source>
        <strain evidence="2 3">FP101781</strain>
    </source>
</reference>
<feature type="region of interest" description="Disordered" evidence="1">
    <location>
        <begin position="122"/>
        <end position="164"/>
    </location>
</feature>
<comment type="caution">
    <text evidence="2">The sequence shown here is derived from an EMBL/GenBank/DDBJ whole genome shotgun (WGS) entry which is preliminary data.</text>
</comment>
<feature type="compositionally biased region" description="Polar residues" evidence="1">
    <location>
        <begin position="139"/>
        <end position="148"/>
    </location>
</feature>
<organism evidence="2 3">
    <name type="scientific">Coprinellus micaceus</name>
    <name type="common">Glistening ink-cap mushroom</name>
    <name type="synonym">Coprinus micaceus</name>
    <dbReference type="NCBI Taxonomy" id="71717"/>
    <lineage>
        <taxon>Eukaryota</taxon>
        <taxon>Fungi</taxon>
        <taxon>Dikarya</taxon>
        <taxon>Basidiomycota</taxon>
        <taxon>Agaricomycotina</taxon>
        <taxon>Agaricomycetes</taxon>
        <taxon>Agaricomycetidae</taxon>
        <taxon>Agaricales</taxon>
        <taxon>Agaricineae</taxon>
        <taxon>Psathyrellaceae</taxon>
        <taxon>Coprinellus</taxon>
    </lineage>
</organism>
<keyword evidence="3" id="KW-1185">Reference proteome</keyword>
<dbReference type="AlphaFoldDB" id="A0A4Y7SRX9"/>
<dbReference type="Proteomes" id="UP000298030">
    <property type="component" value="Unassembled WGS sequence"/>
</dbReference>
<name>A0A4Y7SRX9_COPMI</name>
<feature type="region of interest" description="Disordered" evidence="1">
    <location>
        <begin position="213"/>
        <end position="239"/>
    </location>
</feature>
<sequence>MCSQPSVISFYKRTYVRVLKKPPPGPFGSDDVSPNSDFDIETFVDPSLFSSEPPLPASTRVQISYNQYLPFYKAPGDTFESLRTNGRGQCRERSLRLLRTEPPTISPHLLNRSFDFDSKVKSPTDYLGRSPTDGGIDSSLGSTNTTITPKRGRRQGGRYARHGPPFKMKLASDELVDIVTRIRDQDGIPKTAPALCATRATACLGFSVPTLGSTREESAAPHPSSLGNKGLWSAQTFSE</sequence>
<evidence type="ECO:0000313" key="2">
    <source>
        <dbReference type="EMBL" id="TEB24620.1"/>
    </source>
</evidence>
<feature type="compositionally biased region" description="Basic residues" evidence="1">
    <location>
        <begin position="150"/>
        <end position="161"/>
    </location>
</feature>
<dbReference type="EMBL" id="QPFP01000064">
    <property type="protein sequence ID" value="TEB24620.1"/>
    <property type="molecule type" value="Genomic_DNA"/>
</dbReference>
<accession>A0A4Y7SRX9</accession>
<evidence type="ECO:0000256" key="1">
    <source>
        <dbReference type="SAM" id="MobiDB-lite"/>
    </source>
</evidence>
<evidence type="ECO:0000313" key="3">
    <source>
        <dbReference type="Proteomes" id="UP000298030"/>
    </source>
</evidence>
<gene>
    <name evidence="2" type="ORF">FA13DRAFT_1907324</name>
</gene>